<dbReference type="AlphaFoldDB" id="A0ABC9YJ48"/>
<accession>A0ABC9YJ48</accession>
<evidence type="ECO:0000313" key="1">
    <source>
        <dbReference type="EMBL" id="GAB0209612.1"/>
    </source>
</evidence>
<sequence>MLKRPRNTINYQKMRSHMPSSLMGPVALWENIRGGRLLYGVLHDKSQKLLKEKDLALGLVELHKVRTGRLLKPIKVPLDGIPSLKRINRTTQLGVICKFAEGALSPTIYVIDEDIEQYWSQYRPLRDTTRYWFPFGH</sequence>
<reference evidence="1 2" key="1">
    <citation type="submission" date="2024-06" db="EMBL/GenBank/DDBJ databases">
        <title>The draft genome of Grus japonensis, version 3.</title>
        <authorList>
            <person name="Nabeshima K."/>
            <person name="Suzuki S."/>
            <person name="Onuma M."/>
        </authorList>
    </citation>
    <scope>NUCLEOTIDE SEQUENCE [LARGE SCALE GENOMIC DNA]</scope>
    <source>
        <strain evidence="1 2">451A</strain>
    </source>
</reference>
<dbReference type="Proteomes" id="UP001623348">
    <property type="component" value="Unassembled WGS sequence"/>
</dbReference>
<dbReference type="EMBL" id="BAAFJT010000313">
    <property type="protein sequence ID" value="GAB0209612.1"/>
    <property type="molecule type" value="Genomic_DNA"/>
</dbReference>
<proteinExistence type="predicted"/>
<keyword evidence="2" id="KW-1185">Reference proteome</keyword>
<protein>
    <submittedName>
        <fullName evidence="1">Uncharacterized protein</fullName>
    </submittedName>
</protein>
<gene>
    <name evidence="1" type="ORF">GRJ2_003426900</name>
</gene>
<comment type="caution">
    <text evidence="1">The sequence shown here is derived from an EMBL/GenBank/DDBJ whole genome shotgun (WGS) entry which is preliminary data.</text>
</comment>
<name>A0ABC9YJ48_GRUJA</name>
<evidence type="ECO:0000313" key="2">
    <source>
        <dbReference type="Proteomes" id="UP001623348"/>
    </source>
</evidence>
<organism evidence="1 2">
    <name type="scientific">Grus japonensis</name>
    <name type="common">Japanese crane</name>
    <name type="synonym">Red-crowned crane</name>
    <dbReference type="NCBI Taxonomy" id="30415"/>
    <lineage>
        <taxon>Eukaryota</taxon>
        <taxon>Metazoa</taxon>
        <taxon>Chordata</taxon>
        <taxon>Craniata</taxon>
        <taxon>Vertebrata</taxon>
        <taxon>Euteleostomi</taxon>
        <taxon>Archelosauria</taxon>
        <taxon>Archosauria</taxon>
        <taxon>Dinosauria</taxon>
        <taxon>Saurischia</taxon>
        <taxon>Theropoda</taxon>
        <taxon>Coelurosauria</taxon>
        <taxon>Aves</taxon>
        <taxon>Neognathae</taxon>
        <taxon>Neoaves</taxon>
        <taxon>Gruiformes</taxon>
        <taxon>Gruidae</taxon>
        <taxon>Grus</taxon>
    </lineage>
</organism>